<sequence>MSAYLNAQYQSNTIRTTKGNNVKLIGTRNSGTEGNLIWCLKWISVLILFVIASQKVIESKAPAAGSTKENQVATALLSKSKITIMYVSQINHDKLWLFTKIGTLNKFEEAGKDCILRQKFYSFDDFSFHLYCLTKQQLLGCLFCAFTSNKSSNSKSADFEERVLQATKRAAVPYFSSDSRTKYHSIEGKFILGVIFIYSRGIGDVGRMIPIMSI</sequence>
<dbReference type="CTD" id="36337987"/>
<dbReference type="RefSeq" id="XP_024354027.1">
    <property type="nucleotide sequence ID" value="XM_024491521.1"/>
</dbReference>
<dbReference type="Proteomes" id="UP000019149">
    <property type="component" value="Unassembled WGS sequence"/>
</dbReference>
<evidence type="ECO:0000313" key="1">
    <source>
        <dbReference type="EMBL" id="EUB62831.1"/>
    </source>
</evidence>
<protein>
    <submittedName>
        <fullName evidence="1">Uncharacterized protein</fullName>
    </submittedName>
</protein>
<dbReference type="EMBL" id="APAU02000010">
    <property type="protein sequence ID" value="EUB62831.1"/>
    <property type="molecule type" value="Genomic_DNA"/>
</dbReference>
<dbReference type="AlphaFoldDB" id="W6UPX4"/>
<dbReference type="KEGG" id="egl:EGR_02272"/>
<name>W6UPX4_ECHGR</name>
<gene>
    <name evidence="1" type="ORF">EGR_02272</name>
</gene>
<keyword evidence="2" id="KW-1185">Reference proteome</keyword>
<comment type="caution">
    <text evidence="1">The sequence shown here is derived from an EMBL/GenBank/DDBJ whole genome shotgun (WGS) entry which is preliminary data.</text>
</comment>
<organism evidence="1 2">
    <name type="scientific">Echinococcus granulosus</name>
    <name type="common">Hydatid tapeworm</name>
    <dbReference type="NCBI Taxonomy" id="6210"/>
    <lineage>
        <taxon>Eukaryota</taxon>
        <taxon>Metazoa</taxon>
        <taxon>Spiralia</taxon>
        <taxon>Lophotrochozoa</taxon>
        <taxon>Platyhelminthes</taxon>
        <taxon>Cestoda</taxon>
        <taxon>Eucestoda</taxon>
        <taxon>Cyclophyllidea</taxon>
        <taxon>Taeniidae</taxon>
        <taxon>Echinococcus</taxon>
        <taxon>Echinococcus granulosus group</taxon>
    </lineage>
</organism>
<accession>W6UPX4</accession>
<dbReference type="GeneID" id="36337987"/>
<reference evidence="1 2" key="1">
    <citation type="journal article" date="2013" name="Nat. Genet.">
        <title>The genome of the hydatid tapeworm Echinococcus granulosus.</title>
        <authorList>
            <person name="Zheng H."/>
            <person name="Zhang W."/>
            <person name="Zhang L."/>
            <person name="Zhang Z."/>
            <person name="Li J."/>
            <person name="Lu G."/>
            <person name="Zhu Y."/>
            <person name="Wang Y."/>
            <person name="Huang Y."/>
            <person name="Liu J."/>
            <person name="Kang H."/>
            <person name="Chen J."/>
            <person name="Wang L."/>
            <person name="Chen A."/>
            <person name="Yu S."/>
            <person name="Gao Z."/>
            <person name="Jin L."/>
            <person name="Gu W."/>
            <person name="Wang Z."/>
            <person name="Zhao L."/>
            <person name="Shi B."/>
            <person name="Wen H."/>
            <person name="Lin R."/>
            <person name="Jones M.K."/>
            <person name="Brejova B."/>
            <person name="Vinar T."/>
            <person name="Zhao G."/>
            <person name="McManus D.P."/>
            <person name="Chen Z."/>
            <person name="Zhou Y."/>
            <person name="Wang S."/>
        </authorList>
    </citation>
    <scope>NUCLEOTIDE SEQUENCE [LARGE SCALE GENOMIC DNA]</scope>
</reference>
<proteinExistence type="predicted"/>
<evidence type="ECO:0000313" key="2">
    <source>
        <dbReference type="Proteomes" id="UP000019149"/>
    </source>
</evidence>